<evidence type="ECO:0000256" key="10">
    <source>
        <dbReference type="ARBA" id="ARBA00023170"/>
    </source>
</evidence>
<dbReference type="PRINTS" id="PR00237">
    <property type="entry name" value="GPCRRHODOPSN"/>
</dbReference>
<keyword evidence="4 13" id="KW-0716">Sensory transduction</keyword>
<evidence type="ECO:0000256" key="9">
    <source>
        <dbReference type="ARBA" id="ARBA00023136"/>
    </source>
</evidence>
<keyword evidence="9 13" id="KW-0472">Membrane</keyword>
<dbReference type="GO" id="GO:0005886">
    <property type="term" value="C:plasma membrane"/>
    <property type="evidence" value="ECO:0007669"/>
    <property type="project" value="UniProtKB-SubCell"/>
</dbReference>
<evidence type="ECO:0000256" key="3">
    <source>
        <dbReference type="ARBA" id="ARBA00022475"/>
    </source>
</evidence>
<dbReference type="RefSeq" id="XP_006039239.1">
    <property type="nucleotide sequence ID" value="XM_006039177.1"/>
</dbReference>
<evidence type="ECO:0000256" key="6">
    <source>
        <dbReference type="ARBA" id="ARBA00022725"/>
    </source>
</evidence>
<dbReference type="OrthoDB" id="6147321at2759"/>
<dbReference type="PRINTS" id="PR00245">
    <property type="entry name" value="OLFACTORYR"/>
</dbReference>
<dbReference type="InterPro" id="IPR000725">
    <property type="entry name" value="Olfact_rcpt"/>
</dbReference>
<dbReference type="KEGG" id="asn:102387078"/>
<sequence length="311" mass="34953">MENQTFVTEFILLGFSTGPKVQLFLFGVVFVIYVASLTGNALVFVLVCLDPQLHTPMYFFLCHLSILDLCYASSNVPHVLGSLLLQRKTISFAACGTQIYLYLTLALTECLLLTVMSYDRYVAICHPLRYSLIVNWRVCLTLVACSWVCGFLFGALQTGLALRLPFCGPRQVDHFFCDILAVLKLACADTTINKIMIFTVCVFFLLCPFCLILISYLHILAAILCIHSAEGQRKTFSTCSSHLLTVGLFYGTAIFMCMGSGTSSQHQQKILSLFYRFINPMLNPLIYSLRNKQVKGALVKVLRMEKFYHST</sequence>
<dbReference type="GO" id="GO:0004930">
    <property type="term" value="F:G protein-coupled receptor activity"/>
    <property type="evidence" value="ECO:0007669"/>
    <property type="project" value="UniProtKB-KW"/>
</dbReference>
<dbReference type="Pfam" id="PF13853">
    <property type="entry name" value="7tm_4"/>
    <property type="match status" value="1"/>
</dbReference>
<comment type="subcellular location">
    <subcellularLocation>
        <location evidence="1 13">Cell membrane</location>
        <topology evidence="1 13">Multi-pass membrane protein</topology>
    </subcellularLocation>
</comment>
<dbReference type="GeneID" id="102387078"/>
<reference evidence="16" key="1">
    <citation type="submission" date="2025-08" db="UniProtKB">
        <authorList>
            <consortium name="RefSeq"/>
        </authorList>
    </citation>
    <scope>IDENTIFICATION</scope>
</reference>
<evidence type="ECO:0000313" key="15">
    <source>
        <dbReference type="Proteomes" id="UP000189705"/>
    </source>
</evidence>
<dbReference type="SUPFAM" id="SSF81321">
    <property type="entry name" value="Family A G protein-coupled receptor-like"/>
    <property type="match status" value="1"/>
</dbReference>
<keyword evidence="7 13" id="KW-1133">Transmembrane helix</keyword>
<keyword evidence="10 12" id="KW-0675">Receptor</keyword>
<feature type="domain" description="G-protein coupled receptors family 1 profile" evidence="14">
    <location>
        <begin position="39"/>
        <end position="287"/>
    </location>
</feature>
<dbReference type="PANTHER" id="PTHR26453">
    <property type="entry name" value="OLFACTORY RECEPTOR"/>
    <property type="match status" value="1"/>
</dbReference>
<proteinExistence type="inferred from homology"/>
<feature type="transmembrane region" description="Helical" evidence="13">
    <location>
        <begin position="138"/>
        <end position="156"/>
    </location>
</feature>
<evidence type="ECO:0000256" key="2">
    <source>
        <dbReference type="ARBA" id="ARBA00010663"/>
    </source>
</evidence>
<dbReference type="PROSITE" id="PS00237">
    <property type="entry name" value="G_PROTEIN_RECEP_F1_1"/>
    <property type="match status" value="1"/>
</dbReference>
<keyword evidence="11 12" id="KW-0807">Transducer</keyword>
<dbReference type="InParanoid" id="A0A1U7SYR1"/>
<dbReference type="Gene3D" id="1.20.1070.10">
    <property type="entry name" value="Rhodopsin 7-helix transmembrane proteins"/>
    <property type="match status" value="1"/>
</dbReference>
<keyword evidence="6 13" id="KW-0552">Olfaction</keyword>
<evidence type="ECO:0000313" key="16">
    <source>
        <dbReference type="RefSeq" id="XP_006039239.1"/>
    </source>
</evidence>
<evidence type="ECO:0000256" key="7">
    <source>
        <dbReference type="ARBA" id="ARBA00022989"/>
    </source>
</evidence>
<keyword evidence="15" id="KW-1185">Reference proteome</keyword>
<dbReference type="Proteomes" id="UP000189705">
    <property type="component" value="Unplaced"/>
</dbReference>
<keyword evidence="5 12" id="KW-0812">Transmembrane</keyword>
<feature type="transmembrane region" description="Helical" evidence="13">
    <location>
        <begin position="195"/>
        <end position="226"/>
    </location>
</feature>
<organism evidence="15 16">
    <name type="scientific">Alligator sinensis</name>
    <name type="common">Chinese alligator</name>
    <dbReference type="NCBI Taxonomy" id="38654"/>
    <lineage>
        <taxon>Eukaryota</taxon>
        <taxon>Metazoa</taxon>
        <taxon>Chordata</taxon>
        <taxon>Craniata</taxon>
        <taxon>Vertebrata</taxon>
        <taxon>Euteleostomi</taxon>
        <taxon>Archelosauria</taxon>
        <taxon>Archosauria</taxon>
        <taxon>Crocodylia</taxon>
        <taxon>Alligatoridae</taxon>
        <taxon>Alligatorinae</taxon>
        <taxon>Alligator</taxon>
    </lineage>
</organism>
<evidence type="ECO:0000256" key="1">
    <source>
        <dbReference type="ARBA" id="ARBA00004651"/>
    </source>
</evidence>
<keyword evidence="3 13" id="KW-1003">Cell membrane</keyword>
<evidence type="ECO:0000259" key="14">
    <source>
        <dbReference type="PROSITE" id="PS50262"/>
    </source>
</evidence>
<feature type="transmembrane region" description="Helical" evidence="13">
    <location>
        <begin position="99"/>
        <end position="118"/>
    </location>
</feature>
<dbReference type="InterPro" id="IPR000276">
    <property type="entry name" value="GPCR_Rhodpsn"/>
</dbReference>
<dbReference type="FunFam" id="1.20.1070.10:FF:000008">
    <property type="entry name" value="Olfactory receptor"/>
    <property type="match status" value="1"/>
</dbReference>
<accession>A0A1U7SYR1</accession>
<dbReference type="eggNOG" id="ENOG502T1JY">
    <property type="taxonomic scope" value="Eukaryota"/>
</dbReference>
<dbReference type="FunFam" id="1.10.1220.70:FF:000001">
    <property type="entry name" value="Olfactory receptor"/>
    <property type="match status" value="1"/>
</dbReference>
<evidence type="ECO:0000256" key="4">
    <source>
        <dbReference type="ARBA" id="ARBA00022606"/>
    </source>
</evidence>
<dbReference type="CDD" id="cd15420">
    <property type="entry name" value="7tmA_OR2A-like"/>
    <property type="match status" value="1"/>
</dbReference>
<dbReference type="InterPro" id="IPR017452">
    <property type="entry name" value="GPCR_Rhodpsn_7TM"/>
</dbReference>
<comment type="similarity">
    <text evidence="2 12">Belongs to the G-protein coupled receptor 1 family.</text>
</comment>
<evidence type="ECO:0000256" key="11">
    <source>
        <dbReference type="ARBA" id="ARBA00023224"/>
    </source>
</evidence>
<feature type="transmembrane region" description="Helical" evidence="13">
    <location>
        <begin position="58"/>
        <end position="79"/>
    </location>
</feature>
<name>A0A1U7SYR1_ALLSI</name>
<gene>
    <name evidence="16" type="primary">LOC102387078</name>
</gene>
<evidence type="ECO:0000256" key="12">
    <source>
        <dbReference type="RuleBase" id="RU000688"/>
    </source>
</evidence>
<evidence type="ECO:0000256" key="13">
    <source>
        <dbReference type="RuleBase" id="RU363047"/>
    </source>
</evidence>
<evidence type="ECO:0000256" key="5">
    <source>
        <dbReference type="ARBA" id="ARBA00022692"/>
    </source>
</evidence>
<feature type="transmembrane region" description="Helical" evidence="13">
    <location>
        <begin position="23"/>
        <end position="46"/>
    </location>
</feature>
<dbReference type="GO" id="GO:0004984">
    <property type="term" value="F:olfactory receptor activity"/>
    <property type="evidence" value="ECO:0007669"/>
    <property type="project" value="InterPro"/>
</dbReference>
<dbReference type="AlphaFoldDB" id="A0A1U7SYR1"/>
<dbReference type="PROSITE" id="PS50262">
    <property type="entry name" value="G_PROTEIN_RECEP_F1_2"/>
    <property type="match status" value="1"/>
</dbReference>
<keyword evidence="8 12" id="KW-0297">G-protein coupled receptor</keyword>
<evidence type="ECO:0000256" key="8">
    <source>
        <dbReference type="ARBA" id="ARBA00023040"/>
    </source>
</evidence>
<protein>
    <recommendedName>
        <fullName evidence="13">Olfactory receptor</fullName>
    </recommendedName>
</protein>